<dbReference type="Proteomes" id="UP000030645">
    <property type="component" value="Unassembled WGS sequence"/>
</dbReference>
<evidence type="ECO:0000313" key="1">
    <source>
        <dbReference type="EMBL" id="EXB37574.1"/>
    </source>
</evidence>
<dbReference type="AlphaFoldDB" id="W9QSM1"/>
<dbReference type="EMBL" id="KE343643">
    <property type="protein sequence ID" value="EXB37574.1"/>
    <property type="molecule type" value="Genomic_DNA"/>
</dbReference>
<accession>W9QSM1</accession>
<evidence type="ECO:0008006" key="3">
    <source>
        <dbReference type="Google" id="ProtNLM"/>
    </source>
</evidence>
<protein>
    <recommendedName>
        <fullName evidence="3">Remorin C-terminal domain-containing protein</fullName>
    </recommendedName>
</protein>
<name>W9QSM1_9ROSA</name>
<sequence length="164" mass="18288">MITKRRTSFTQTEKTILMTTEPTIDCFKHKGPRKSNVSKSSMACSSWDMNSLREVLPESPSPICSTASTSPLSSPTCSHKADTFFTQLPIESSPTPRNQRKLEKKRAKALEKLEKRISTTKAEADQKTAKARQETIKKIAAISKVSSKTLATKNSSWIKLIRLS</sequence>
<gene>
    <name evidence="1" type="ORF">L484_021778</name>
</gene>
<keyword evidence="2" id="KW-1185">Reference proteome</keyword>
<evidence type="ECO:0000313" key="2">
    <source>
        <dbReference type="Proteomes" id="UP000030645"/>
    </source>
</evidence>
<organism evidence="1 2">
    <name type="scientific">Morus notabilis</name>
    <dbReference type="NCBI Taxonomy" id="981085"/>
    <lineage>
        <taxon>Eukaryota</taxon>
        <taxon>Viridiplantae</taxon>
        <taxon>Streptophyta</taxon>
        <taxon>Embryophyta</taxon>
        <taxon>Tracheophyta</taxon>
        <taxon>Spermatophyta</taxon>
        <taxon>Magnoliopsida</taxon>
        <taxon>eudicotyledons</taxon>
        <taxon>Gunneridae</taxon>
        <taxon>Pentapetalae</taxon>
        <taxon>rosids</taxon>
        <taxon>fabids</taxon>
        <taxon>Rosales</taxon>
        <taxon>Moraceae</taxon>
        <taxon>Moreae</taxon>
        <taxon>Morus</taxon>
    </lineage>
</organism>
<proteinExistence type="predicted"/>
<reference evidence="2" key="1">
    <citation type="submission" date="2013-01" db="EMBL/GenBank/DDBJ databases">
        <title>Draft Genome Sequence of a Mulberry Tree, Morus notabilis C.K. Schneid.</title>
        <authorList>
            <person name="He N."/>
            <person name="Zhao S."/>
        </authorList>
    </citation>
    <scope>NUCLEOTIDE SEQUENCE</scope>
</reference>